<evidence type="ECO:0000256" key="1">
    <source>
        <dbReference type="SAM" id="MobiDB-lite"/>
    </source>
</evidence>
<sequence length="170" mass="19519">MDLKRFDFTNEEGKLESFQFVPVFPDPTIFRAPETAPVSSEPRVPLAEIGTNVARKRAPPTTEEKKKKTKKTKKTKKEGKKEKEKEEEKKTEVLVTYKKDDKVVLSEKEVEDFFAEEEEFRGHVTEFSAVWSTVQTTYVRGLDGGSRKKTAEYKRLRALPWPPPPAPSQS</sequence>
<feature type="compositionally biased region" description="Basic residues" evidence="1">
    <location>
        <begin position="67"/>
        <end position="78"/>
    </location>
</feature>
<accession>A0A8H8BUA5</accession>
<feature type="compositionally biased region" description="Basic and acidic residues" evidence="1">
    <location>
        <begin position="79"/>
        <end position="91"/>
    </location>
</feature>
<organism evidence="2 3">
    <name type="scientific">Cadophora malorum</name>
    <dbReference type="NCBI Taxonomy" id="108018"/>
    <lineage>
        <taxon>Eukaryota</taxon>
        <taxon>Fungi</taxon>
        <taxon>Dikarya</taxon>
        <taxon>Ascomycota</taxon>
        <taxon>Pezizomycotina</taxon>
        <taxon>Leotiomycetes</taxon>
        <taxon>Helotiales</taxon>
        <taxon>Ploettnerulaceae</taxon>
        <taxon>Cadophora</taxon>
    </lineage>
</organism>
<evidence type="ECO:0000313" key="3">
    <source>
        <dbReference type="Proteomes" id="UP000664132"/>
    </source>
</evidence>
<gene>
    <name evidence="2" type="ORF">IFR04_002731</name>
</gene>
<dbReference type="Proteomes" id="UP000664132">
    <property type="component" value="Unassembled WGS sequence"/>
</dbReference>
<dbReference type="EMBL" id="JAFJYH010000024">
    <property type="protein sequence ID" value="KAG4424177.1"/>
    <property type="molecule type" value="Genomic_DNA"/>
</dbReference>
<feature type="region of interest" description="Disordered" evidence="1">
    <location>
        <begin position="141"/>
        <end position="170"/>
    </location>
</feature>
<name>A0A8H8BUA5_9HELO</name>
<feature type="compositionally biased region" description="Basic and acidic residues" evidence="1">
    <location>
        <begin position="145"/>
        <end position="155"/>
    </location>
</feature>
<feature type="region of interest" description="Disordered" evidence="1">
    <location>
        <begin position="33"/>
        <end position="91"/>
    </location>
</feature>
<keyword evidence="3" id="KW-1185">Reference proteome</keyword>
<comment type="caution">
    <text evidence="2">The sequence shown here is derived from an EMBL/GenBank/DDBJ whole genome shotgun (WGS) entry which is preliminary data.</text>
</comment>
<reference evidence="2" key="1">
    <citation type="submission" date="2021-02" db="EMBL/GenBank/DDBJ databases">
        <title>Genome sequence Cadophora malorum strain M34.</title>
        <authorList>
            <person name="Stefanovic E."/>
            <person name="Vu D."/>
            <person name="Scully C."/>
            <person name="Dijksterhuis J."/>
            <person name="Roader J."/>
            <person name="Houbraken J."/>
        </authorList>
    </citation>
    <scope>NUCLEOTIDE SEQUENCE</scope>
    <source>
        <strain evidence="2">M34</strain>
    </source>
</reference>
<feature type="compositionally biased region" description="Pro residues" evidence="1">
    <location>
        <begin position="160"/>
        <end position="170"/>
    </location>
</feature>
<protein>
    <submittedName>
        <fullName evidence="2">Uncharacterized protein</fullName>
    </submittedName>
</protein>
<dbReference type="AlphaFoldDB" id="A0A8H8BUA5"/>
<proteinExistence type="predicted"/>
<evidence type="ECO:0000313" key="2">
    <source>
        <dbReference type="EMBL" id="KAG4424177.1"/>
    </source>
</evidence>